<gene>
    <name evidence="2" type="ORF">EPH_0005150</name>
</gene>
<accession>U6G560</accession>
<evidence type="ECO:0000313" key="2">
    <source>
        <dbReference type="EMBL" id="CDI75371.1"/>
    </source>
</evidence>
<dbReference type="Proteomes" id="UP000018201">
    <property type="component" value="Unassembled WGS sequence"/>
</dbReference>
<keyword evidence="3" id="KW-1185">Reference proteome</keyword>
<evidence type="ECO:0000313" key="3">
    <source>
        <dbReference type="Proteomes" id="UP000018201"/>
    </source>
</evidence>
<name>U6G560_9EIME</name>
<sequence length="316" mass="35175">MEGKGSNPLELNLPLSWKKDVLGSPRLQDPGSSHRHSVASTGVGDPNSPYLRSPELTYASSALPSPKTVTAGASALPPPLPPRQVPRQDVLRHGVLVSSSPADEAPEGILMTPAIIHAKAQGKALPPLKEDHISMLDEPISSYTADMIDAIPKDDMLRMAGPSMHTHDARFTEDVKQYQLDHPIPPAMLKKYPNYANFPLLLSRIHRPALEPNVKEVKDFEHLRGHNEAMLENKWQHERISGSLPLRETYMYVPNFGRVQAILSDFPDGTSYPLVTLPKMTPYDILRVLDKQQQAKERSWVNAFLRCLHKISCGLF</sequence>
<dbReference type="VEuPathDB" id="ToxoDB:EPH_0005150"/>
<dbReference type="OrthoDB" id="329639at2759"/>
<reference evidence="2" key="2">
    <citation type="submission" date="2013-10" db="EMBL/GenBank/DDBJ databases">
        <authorList>
            <person name="Aslett M."/>
        </authorList>
    </citation>
    <scope>NUCLEOTIDE SEQUENCE [LARGE SCALE GENOMIC DNA]</scope>
    <source>
        <strain evidence="2">Houghton</strain>
    </source>
</reference>
<dbReference type="EMBL" id="HG690877">
    <property type="protein sequence ID" value="CDI75371.1"/>
    <property type="molecule type" value="Genomic_DNA"/>
</dbReference>
<evidence type="ECO:0000256" key="1">
    <source>
        <dbReference type="SAM" id="MobiDB-lite"/>
    </source>
</evidence>
<proteinExistence type="predicted"/>
<dbReference type="AlphaFoldDB" id="U6G560"/>
<protein>
    <submittedName>
        <fullName evidence="2">Uncharacterized protein</fullName>
    </submittedName>
</protein>
<reference evidence="2" key="1">
    <citation type="submission" date="2013-10" db="EMBL/GenBank/DDBJ databases">
        <title>Genomic analysis of the causative agents of coccidiosis in chickens.</title>
        <authorList>
            <person name="Reid A.J."/>
            <person name="Blake D."/>
            <person name="Billington K."/>
            <person name="Browne H."/>
            <person name="Dunn M."/>
            <person name="Hung S."/>
            <person name="Kawahara F."/>
            <person name="Miranda-Saavedra D."/>
            <person name="Mourier T."/>
            <person name="Nagra H."/>
            <person name="Otto T.D."/>
            <person name="Rawlings N."/>
            <person name="Sanchez A."/>
            <person name="Sanders M."/>
            <person name="Subramaniam C."/>
            <person name="Tay Y."/>
            <person name="Dear P."/>
            <person name="Doerig C."/>
            <person name="Gruber A."/>
            <person name="Parkinson J."/>
            <person name="Shirley M."/>
            <person name="Wan K.L."/>
            <person name="Berriman M."/>
            <person name="Tomley F."/>
            <person name="Pain A."/>
        </authorList>
    </citation>
    <scope>NUCLEOTIDE SEQUENCE [LARGE SCALE GENOMIC DNA]</scope>
    <source>
        <strain evidence="2">Houghton</strain>
    </source>
</reference>
<feature type="region of interest" description="Disordered" evidence="1">
    <location>
        <begin position="1"/>
        <end position="86"/>
    </location>
</feature>
<organism evidence="2 3">
    <name type="scientific">Eimeria praecox</name>
    <dbReference type="NCBI Taxonomy" id="51316"/>
    <lineage>
        <taxon>Eukaryota</taxon>
        <taxon>Sar</taxon>
        <taxon>Alveolata</taxon>
        <taxon>Apicomplexa</taxon>
        <taxon>Conoidasida</taxon>
        <taxon>Coccidia</taxon>
        <taxon>Eucoccidiorida</taxon>
        <taxon>Eimeriorina</taxon>
        <taxon>Eimeriidae</taxon>
        <taxon>Eimeria</taxon>
    </lineage>
</organism>